<evidence type="ECO:0000259" key="2">
    <source>
        <dbReference type="Pfam" id="PF20042"/>
    </source>
</evidence>
<proteinExistence type="predicted"/>
<feature type="region of interest" description="Disordered" evidence="1">
    <location>
        <begin position="1"/>
        <end position="22"/>
    </location>
</feature>
<dbReference type="KEGG" id="sbk:SHEWBE_1683"/>
<evidence type="ECO:0000313" key="4">
    <source>
        <dbReference type="Proteomes" id="UP000250123"/>
    </source>
</evidence>
<dbReference type="AlphaFoldDB" id="A0A330LZ52"/>
<evidence type="ECO:0000256" key="1">
    <source>
        <dbReference type="SAM" id="MobiDB-lite"/>
    </source>
</evidence>
<name>A0A330LZ52_9GAMM</name>
<feature type="compositionally biased region" description="Low complexity" evidence="1">
    <location>
        <begin position="1"/>
        <end position="15"/>
    </location>
</feature>
<gene>
    <name evidence="3" type="ORF">SHEWBE_1683</name>
</gene>
<reference evidence="4" key="1">
    <citation type="submission" date="2018-06" db="EMBL/GenBank/DDBJ databases">
        <authorList>
            <person name="Cea G.-C."/>
            <person name="William W."/>
        </authorList>
    </citation>
    <scope>NUCLEOTIDE SEQUENCE [LARGE SCALE GENOMIC DNA]</scope>
    <source>
        <strain evidence="4">DB21MT-2</strain>
    </source>
</reference>
<organism evidence="3 4">
    <name type="scientific">Shewanella benthica</name>
    <dbReference type="NCBI Taxonomy" id="43661"/>
    <lineage>
        <taxon>Bacteria</taxon>
        <taxon>Pseudomonadati</taxon>
        <taxon>Pseudomonadota</taxon>
        <taxon>Gammaproteobacteria</taxon>
        <taxon>Alteromonadales</taxon>
        <taxon>Shewanellaceae</taxon>
        <taxon>Shewanella</taxon>
    </lineage>
</organism>
<protein>
    <recommendedName>
        <fullName evidence="2">DUF6444 domain-containing protein</fullName>
    </recommendedName>
</protein>
<sequence>MLSSRHSSKSPSSDSPADKAERKKLKRLVVEIRLALNLDIRGIKDH</sequence>
<feature type="domain" description="DUF6444" evidence="2">
    <location>
        <begin position="2"/>
        <end position="37"/>
    </location>
</feature>
<dbReference type="Proteomes" id="UP000250123">
    <property type="component" value="Chromosome SHEWBE"/>
</dbReference>
<dbReference type="EMBL" id="LS483452">
    <property type="protein sequence ID" value="SQH75649.1"/>
    <property type="molecule type" value="Genomic_DNA"/>
</dbReference>
<evidence type="ECO:0000313" key="3">
    <source>
        <dbReference type="EMBL" id="SQH75649.1"/>
    </source>
</evidence>
<accession>A0A330LZ52</accession>
<dbReference type="Pfam" id="PF20042">
    <property type="entry name" value="DUF6444"/>
    <property type="match status" value="1"/>
</dbReference>
<dbReference type="InterPro" id="IPR045618">
    <property type="entry name" value="DUF6444"/>
</dbReference>